<dbReference type="AlphaFoldDB" id="A0A2H1A991"/>
<dbReference type="Proteomes" id="UP000230249">
    <property type="component" value="Unassembled WGS sequence"/>
</dbReference>
<dbReference type="VEuPathDB" id="FungiDB:CJI96_0002832"/>
<sequence>MAKLEWNVIVYDKPGSDRSAVREEHVKSIPSTVNEGIVTSAGAIYKDTEKKQFAGSTFHMYADSREEVLEFLKKDIYYRAGIWDLDTVIANPVGIAVRVGKDMPGVKI</sequence>
<organism evidence="3">
    <name type="scientific">Candidozyma auris</name>
    <name type="common">Yeast</name>
    <name type="synonym">Candida auris</name>
    <dbReference type="NCBI Taxonomy" id="498019"/>
    <lineage>
        <taxon>Eukaryota</taxon>
        <taxon>Fungi</taxon>
        <taxon>Dikarya</taxon>
        <taxon>Ascomycota</taxon>
        <taxon>Saccharomycotina</taxon>
        <taxon>Pichiomycetes</taxon>
        <taxon>Metschnikowiaceae</taxon>
        <taxon>Candidozyma</taxon>
    </lineage>
</organism>
<dbReference type="Gene3D" id="3.30.70.1060">
    <property type="entry name" value="Dimeric alpha+beta barrel"/>
    <property type="match status" value="1"/>
</dbReference>
<reference evidence="2" key="4">
    <citation type="submission" date="2024-03" db="EMBL/GenBank/DDBJ databases">
        <title>Improved genome assembly of Candida auris strain B8441 and annotation of B11205.</title>
        <authorList>
            <person name="Cauldron N.C."/>
            <person name="Shea T."/>
            <person name="Cuomo C.A."/>
        </authorList>
    </citation>
    <scope>NUCLEOTIDE SEQUENCE</scope>
    <source>
        <strain evidence="2">B8441</strain>
    </source>
</reference>
<dbReference type="InterPro" id="IPR051807">
    <property type="entry name" value="Sec-metab_biosynth-assoc"/>
</dbReference>
<dbReference type="EMBL" id="PEKT03000002">
    <property type="protein sequence ID" value="KAK8441126.1"/>
    <property type="molecule type" value="Genomic_DNA"/>
</dbReference>
<dbReference type="InterPro" id="IPR011008">
    <property type="entry name" value="Dimeric_a/b-barrel"/>
</dbReference>
<dbReference type="OMA" id="FAKEGIW"/>
<dbReference type="Pfam" id="PF03795">
    <property type="entry name" value="YCII"/>
    <property type="match status" value="1"/>
</dbReference>
<dbReference type="VEuPathDB" id="FungiDB:B9J08_000478"/>
<accession>A0A2H1A991</accession>
<dbReference type="OrthoDB" id="5519740at2759"/>
<dbReference type="PANTHER" id="PTHR33606:SF3">
    <property type="entry name" value="PROTEIN YCII"/>
    <property type="match status" value="1"/>
</dbReference>
<comment type="caution">
    <text evidence="3">The sequence shown here is derived from an EMBL/GenBank/DDBJ whole genome shotgun (WGS) entry which is preliminary data.</text>
</comment>
<evidence type="ECO:0000313" key="2">
    <source>
        <dbReference type="EMBL" id="KAK8441126.1"/>
    </source>
</evidence>
<evidence type="ECO:0000313" key="3">
    <source>
        <dbReference type="EMBL" id="PIS59013.1"/>
    </source>
</evidence>
<dbReference type="SUPFAM" id="SSF54909">
    <property type="entry name" value="Dimeric alpha+beta barrel"/>
    <property type="match status" value="1"/>
</dbReference>
<dbReference type="VEuPathDB" id="FungiDB:QG37_07943"/>
<proteinExistence type="predicted"/>
<dbReference type="VEuPathDB" id="FungiDB:CJI97_000478"/>
<evidence type="ECO:0000313" key="4">
    <source>
        <dbReference type="Proteomes" id="UP000230249"/>
    </source>
</evidence>
<reference evidence="3" key="2">
    <citation type="submission" date="2017-11" db="EMBL/GenBank/DDBJ databases">
        <title>Candida auris genome assembly and annotation.</title>
        <authorList>
            <person name="Munoz J.F."/>
            <person name="Gade L.G."/>
            <person name="Chow N.A."/>
            <person name="Litvintseva A.P."/>
            <person name="Loparev V.N."/>
            <person name="Cuomo C.A."/>
        </authorList>
    </citation>
    <scope>NUCLEOTIDE SEQUENCE</scope>
    <source>
        <strain evidence="3">B8441</strain>
    </source>
</reference>
<dbReference type="EMBL" id="PEKT02000001">
    <property type="protein sequence ID" value="PIS59013.1"/>
    <property type="molecule type" value="Genomic_DNA"/>
</dbReference>
<dbReference type="VEuPathDB" id="FungiDB:CJJ09_002446"/>
<evidence type="ECO:0000259" key="1">
    <source>
        <dbReference type="Pfam" id="PF03795"/>
    </source>
</evidence>
<dbReference type="PANTHER" id="PTHR33606">
    <property type="entry name" value="PROTEIN YCII"/>
    <property type="match status" value="1"/>
</dbReference>
<keyword evidence="4" id="KW-1185">Reference proteome</keyword>
<name>A0A2H1A991_CANAR</name>
<gene>
    <name evidence="3" type="ORF">B9J08_000478</name>
    <name evidence="2" type="ORF">B9J08_02436</name>
</gene>
<dbReference type="VEuPathDB" id="FungiDB:CJJ07_004650"/>
<reference evidence="3 4" key="1">
    <citation type="journal article" date="2017" name="Clin. Infect. Dis.">
        <title>Simultaneous emergence of multidrug-resistant Candida auris on 3 continents confirmed by whole-genome sequencing and epidemiological analyses.</title>
        <authorList>
            <person name="Lockhart S.R."/>
            <person name="Etienne K.A."/>
            <person name="Vallabhaneni S."/>
            <person name="Farooqi J."/>
            <person name="Chowdhary A."/>
            <person name="Govender N.P."/>
            <person name="Colombo A.L."/>
            <person name="Calvo B."/>
            <person name="Cuomo C.A."/>
            <person name="Desjardins C.A."/>
            <person name="Berkow E.L."/>
            <person name="Castanheira M."/>
            <person name="Magobo R.E."/>
            <person name="Jabeen K."/>
            <person name="Asghar R.J."/>
            <person name="Meis J.F."/>
            <person name="Jackson B."/>
            <person name="Chiller T."/>
            <person name="Litvintseva A.P."/>
        </authorList>
    </citation>
    <scope>NUCLEOTIDE SEQUENCE [LARGE SCALE GENOMIC DNA]</scope>
    <source>
        <strain evidence="3 4">B8441</strain>
    </source>
</reference>
<protein>
    <recommendedName>
        <fullName evidence="1">YCII-related domain-containing protein</fullName>
    </recommendedName>
</protein>
<feature type="domain" description="YCII-related" evidence="1">
    <location>
        <begin position="8"/>
        <end position="84"/>
    </location>
</feature>
<dbReference type="InterPro" id="IPR005545">
    <property type="entry name" value="YCII"/>
</dbReference>
<reference evidence="2 4" key="3">
    <citation type="journal article" date="2018" name="Nat. Commun.">
        <title>Genomic insights into multidrug-resistance, mating and virulence in Candida auris and related emerging species.</title>
        <authorList>
            <person name="Munoz J.F."/>
            <person name="Gade L."/>
            <person name="Chow N.A."/>
            <person name="Loparev V.N."/>
            <person name="Juieng P."/>
            <person name="Berkow E.L."/>
            <person name="Farrer R.A."/>
            <person name="Litvintseva A.P."/>
            <person name="Cuomo C.A."/>
        </authorList>
    </citation>
    <scope>GENOME REANNOTATION</scope>
    <source>
        <strain evidence="2 4">B8441</strain>
    </source>
</reference>